<dbReference type="AlphaFoldDB" id="A0A9X1U0T2"/>
<feature type="compositionally biased region" description="Basic and acidic residues" evidence="1">
    <location>
        <begin position="78"/>
        <end position="97"/>
    </location>
</feature>
<feature type="region of interest" description="Disordered" evidence="1">
    <location>
        <begin position="78"/>
        <end position="104"/>
    </location>
</feature>
<reference evidence="2" key="1">
    <citation type="submission" date="2021-09" db="EMBL/GenBank/DDBJ databases">
        <title>Genome of Aequorivita sp. strain F47161.</title>
        <authorList>
            <person name="Wang Y."/>
        </authorList>
    </citation>
    <scope>NUCLEOTIDE SEQUENCE</scope>
    <source>
        <strain evidence="2">F47161</strain>
    </source>
</reference>
<comment type="caution">
    <text evidence="2">The sequence shown here is derived from an EMBL/GenBank/DDBJ whole genome shotgun (WGS) entry which is preliminary data.</text>
</comment>
<evidence type="ECO:0000313" key="3">
    <source>
        <dbReference type="Proteomes" id="UP001139461"/>
    </source>
</evidence>
<dbReference type="EMBL" id="JAIRBA010000017">
    <property type="protein sequence ID" value="MCG2419269.1"/>
    <property type="molecule type" value="Genomic_DNA"/>
</dbReference>
<evidence type="ECO:0000256" key="1">
    <source>
        <dbReference type="SAM" id="MobiDB-lite"/>
    </source>
</evidence>
<keyword evidence="3" id="KW-1185">Reference proteome</keyword>
<gene>
    <name evidence="2" type="ORF">K8089_09565</name>
</gene>
<sequence length="104" mass="12333">MITLVKKYNSYIDSLPKIENSDYKLDFFVKKLNISKPTMYRKLKENTFTNNEVEVLTNLLFPKEAYLNEMLEGIEKGRKDYKEGNTKTSEEVKDFIKKNHSSKR</sequence>
<protein>
    <submittedName>
        <fullName evidence="2">Uncharacterized protein</fullName>
    </submittedName>
</protein>
<dbReference type="Proteomes" id="UP001139461">
    <property type="component" value="Unassembled WGS sequence"/>
</dbReference>
<proteinExistence type="predicted"/>
<organism evidence="2 3">
    <name type="scientific">Aequorivita vitellina</name>
    <dbReference type="NCBI Taxonomy" id="2874475"/>
    <lineage>
        <taxon>Bacteria</taxon>
        <taxon>Pseudomonadati</taxon>
        <taxon>Bacteroidota</taxon>
        <taxon>Flavobacteriia</taxon>
        <taxon>Flavobacteriales</taxon>
        <taxon>Flavobacteriaceae</taxon>
        <taxon>Aequorivita</taxon>
    </lineage>
</organism>
<evidence type="ECO:0000313" key="2">
    <source>
        <dbReference type="EMBL" id="MCG2419269.1"/>
    </source>
</evidence>
<accession>A0A9X1U0T2</accession>
<name>A0A9X1U0T2_9FLAO</name>
<dbReference type="RefSeq" id="WP_237603057.1">
    <property type="nucleotide sequence ID" value="NZ_JAIRBA010000017.1"/>
</dbReference>